<dbReference type="Pfam" id="PF02557">
    <property type="entry name" value="VanY"/>
    <property type="match status" value="1"/>
</dbReference>
<evidence type="ECO:0000313" key="3">
    <source>
        <dbReference type="Proteomes" id="UP000623172"/>
    </source>
</evidence>
<reference evidence="2" key="1">
    <citation type="submission" date="2020-08" db="EMBL/GenBank/DDBJ databases">
        <title>Genome public.</title>
        <authorList>
            <person name="Liu C."/>
            <person name="Sun Q."/>
        </authorList>
    </citation>
    <scope>NUCLEOTIDE SEQUENCE</scope>
    <source>
        <strain evidence="2">NSJ-53</strain>
    </source>
</reference>
<dbReference type="AlphaFoldDB" id="A0A926HP59"/>
<dbReference type="InterPro" id="IPR003709">
    <property type="entry name" value="VanY-like_core_dom"/>
</dbReference>
<dbReference type="InterPro" id="IPR009045">
    <property type="entry name" value="Zn_M74/Hedgehog-like"/>
</dbReference>
<sequence>MRVRLTAEMTHQGTLILVNRDHPLPEAYVDLVPALPRTRVFLERRAAAAFRRLLAAAAGKGEIVPVSGYRSQKEQDKIYRDSLLTNGPGFTAQFVARPGESEHASGLALDVGQNLPVIDPLCPHFPGEGPCLRFSELAPRYGFTLRYPAGKEPITAIAHEPWHFRYVGRPHAAILAEYGWTLEEYVEHLSHAGGLVHRQDGRVYEITRLAPGVYDLPAKTALSGDNAGGFILTRAL</sequence>
<name>A0A926HP59_9FIRM</name>
<dbReference type="InterPro" id="IPR052179">
    <property type="entry name" value="DD-CPase-like"/>
</dbReference>
<dbReference type="GO" id="GO:0006508">
    <property type="term" value="P:proteolysis"/>
    <property type="evidence" value="ECO:0007669"/>
    <property type="project" value="InterPro"/>
</dbReference>
<comment type="caution">
    <text evidence="2">The sequence shown here is derived from an EMBL/GenBank/DDBJ whole genome shotgun (WGS) entry which is preliminary data.</text>
</comment>
<organism evidence="2 3">
    <name type="scientific">Gehongia tenuis</name>
    <dbReference type="NCBI Taxonomy" id="2763655"/>
    <lineage>
        <taxon>Bacteria</taxon>
        <taxon>Bacillati</taxon>
        <taxon>Bacillota</taxon>
        <taxon>Clostridia</taxon>
        <taxon>Christensenellales</taxon>
        <taxon>Christensenellaceae</taxon>
        <taxon>Gehongia</taxon>
    </lineage>
</organism>
<keyword evidence="3" id="KW-1185">Reference proteome</keyword>
<dbReference type="GO" id="GO:0004180">
    <property type="term" value="F:carboxypeptidase activity"/>
    <property type="evidence" value="ECO:0007669"/>
    <property type="project" value="UniProtKB-KW"/>
</dbReference>
<accession>A0A926HP59</accession>
<feature type="domain" description="D-alanyl-D-alanine carboxypeptidase-like core" evidence="1">
    <location>
        <begin position="42"/>
        <end position="168"/>
    </location>
</feature>
<gene>
    <name evidence="2" type="ORF">H8696_00595</name>
</gene>
<proteinExistence type="predicted"/>
<keyword evidence="2" id="KW-0121">Carboxypeptidase</keyword>
<dbReference type="EMBL" id="JACRSR010000001">
    <property type="protein sequence ID" value="MBC8530345.1"/>
    <property type="molecule type" value="Genomic_DNA"/>
</dbReference>
<dbReference type="Gene3D" id="3.30.1380.10">
    <property type="match status" value="1"/>
</dbReference>
<dbReference type="RefSeq" id="WP_249314242.1">
    <property type="nucleotide sequence ID" value="NZ_JACRSR010000001.1"/>
</dbReference>
<dbReference type="Proteomes" id="UP000623172">
    <property type="component" value="Unassembled WGS sequence"/>
</dbReference>
<keyword evidence="2" id="KW-0378">Hydrolase</keyword>
<dbReference type="SUPFAM" id="SSF55166">
    <property type="entry name" value="Hedgehog/DD-peptidase"/>
    <property type="match status" value="1"/>
</dbReference>
<dbReference type="PANTHER" id="PTHR34385:SF1">
    <property type="entry name" value="PEPTIDOGLYCAN L-ALANYL-D-GLUTAMATE ENDOPEPTIDASE CWLK"/>
    <property type="match status" value="1"/>
</dbReference>
<protein>
    <submittedName>
        <fullName evidence="2">D-alanyl-D-alanine carboxypeptidase family protein</fullName>
    </submittedName>
</protein>
<evidence type="ECO:0000259" key="1">
    <source>
        <dbReference type="Pfam" id="PF02557"/>
    </source>
</evidence>
<evidence type="ECO:0000313" key="2">
    <source>
        <dbReference type="EMBL" id="MBC8530345.1"/>
    </source>
</evidence>
<dbReference type="PANTHER" id="PTHR34385">
    <property type="entry name" value="D-ALANYL-D-ALANINE CARBOXYPEPTIDASE"/>
    <property type="match status" value="1"/>
</dbReference>
<keyword evidence="2" id="KW-0645">Protease</keyword>
<dbReference type="Gene3D" id="3.30.200.180">
    <property type="match status" value="1"/>
</dbReference>